<sequence length="798" mass="88425">MEEEPGSQSKPLEHGDGQPVHHERHSTPPNDVAPPPPASPKPLVPPPNPKSSSSEASKLPTIPENKKGWLKGLALEFLETKHLPHFLELNEDAPALAHEYSDTACNNLHLHFDFRLPMNVVPEQPYDPMEVLLTADQLLKTAVVARDHISILNWMRKEANKVRVTKKAKGVSTKNPGNPMDLLLGRLNGVEPGSLKGTAPYQLWAKEEGETEREAFRVAFKEHGEPSRLHAGQEVVHLSLLFAQLPCEVQDVYKTQVAEEKGKALEERARLKALLDEPLPPREAQEMIDRFGQLMSPFLDQVAKLTGMKIFMVMGGAEPRRDAEDEKARSLSGPDETVTDSQGPRVIPFRVVDFTNGLLRFEDEEASEEELEVEQPPQKHSRKGKTMQNGASEKPKLSKRKRGGEEGDGSPKKRKKTKSGGGPSQGAFTESSGAPRGKKKAEGVSKKVAAGISKSLAKVIGRPKSPSRPVPPPVSQPPPSPQPPTSPSFLASEHPQMVCKVAGAHEDTDFKTLPTTPEARPCSPSKDQGSISFSRIPIFGPSDMPNLFEGSSVMLPAQRPKPFISPANAARLKEGKWPDWFEKARQTLLSPLLSSLAKAHLRLAEVGWWQKRKRQVNDRPELGRKDLRTLGNAWWTWWKALQPKWHGVADVVGPLEVRHMTGEGDWGLLWHPGANGLMTVLICLQWWGELTTEHYGMGSIQMLAWESAVEDVLWVLGNNFARRLRHIVVWQPRGSAAHRGILDSVETTDLAYGWCGNKKMSINSRFGIWLVLRQKNGHKCMLNSVETADLAYGSCGDR</sequence>
<feature type="compositionally biased region" description="Pro residues" evidence="1">
    <location>
        <begin position="31"/>
        <end position="49"/>
    </location>
</feature>
<evidence type="ECO:0000256" key="1">
    <source>
        <dbReference type="SAM" id="MobiDB-lite"/>
    </source>
</evidence>
<organism evidence="2 3">
    <name type="scientific">Armillaria borealis</name>
    <dbReference type="NCBI Taxonomy" id="47425"/>
    <lineage>
        <taxon>Eukaryota</taxon>
        <taxon>Fungi</taxon>
        <taxon>Dikarya</taxon>
        <taxon>Basidiomycota</taxon>
        <taxon>Agaricomycotina</taxon>
        <taxon>Agaricomycetes</taxon>
        <taxon>Agaricomycetidae</taxon>
        <taxon>Agaricales</taxon>
        <taxon>Marasmiineae</taxon>
        <taxon>Physalacriaceae</taxon>
        <taxon>Armillaria</taxon>
    </lineage>
</organism>
<evidence type="ECO:0000313" key="2">
    <source>
        <dbReference type="EMBL" id="KAK0436994.1"/>
    </source>
</evidence>
<feature type="region of interest" description="Disordered" evidence="1">
    <location>
        <begin position="1"/>
        <end position="63"/>
    </location>
</feature>
<evidence type="ECO:0000313" key="3">
    <source>
        <dbReference type="Proteomes" id="UP001175226"/>
    </source>
</evidence>
<name>A0AA39J7C1_9AGAR</name>
<dbReference type="Proteomes" id="UP001175226">
    <property type="component" value="Unassembled WGS sequence"/>
</dbReference>
<feature type="compositionally biased region" description="Basic and acidic residues" evidence="1">
    <location>
        <begin position="319"/>
        <end position="329"/>
    </location>
</feature>
<feature type="compositionally biased region" description="Low complexity" evidence="1">
    <location>
        <begin position="50"/>
        <end position="60"/>
    </location>
</feature>
<feature type="compositionally biased region" description="Polar residues" evidence="1">
    <location>
        <begin position="1"/>
        <end position="10"/>
    </location>
</feature>
<dbReference type="AlphaFoldDB" id="A0AA39J7C1"/>
<feature type="compositionally biased region" description="Acidic residues" evidence="1">
    <location>
        <begin position="363"/>
        <end position="373"/>
    </location>
</feature>
<gene>
    <name evidence="2" type="ORF">EV421DRAFT_1739212</name>
</gene>
<proteinExistence type="predicted"/>
<protein>
    <submittedName>
        <fullName evidence="2">Uncharacterized protein</fullName>
    </submittedName>
</protein>
<feature type="region of interest" description="Disordered" evidence="1">
    <location>
        <begin position="319"/>
        <end position="344"/>
    </location>
</feature>
<accession>A0AA39J7C1</accession>
<dbReference type="EMBL" id="JAUEPT010000051">
    <property type="protein sequence ID" value="KAK0436994.1"/>
    <property type="molecule type" value="Genomic_DNA"/>
</dbReference>
<feature type="region of interest" description="Disordered" evidence="1">
    <location>
        <begin position="363"/>
        <end position="491"/>
    </location>
</feature>
<feature type="compositionally biased region" description="Pro residues" evidence="1">
    <location>
        <begin position="466"/>
        <end position="486"/>
    </location>
</feature>
<feature type="compositionally biased region" description="Basic and acidic residues" evidence="1">
    <location>
        <begin position="11"/>
        <end position="21"/>
    </location>
</feature>
<reference evidence="2" key="1">
    <citation type="submission" date="2023-06" db="EMBL/GenBank/DDBJ databases">
        <authorList>
            <consortium name="Lawrence Berkeley National Laboratory"/>
            <person name="Ahrendt S."/>
            <person name="Sahu N."/>
            <person name="Indic B."/>
            <person name="Wong-Bajracharya J."/>
            <person name="Merenyi Z."/>
            <person name="Ke H.-M."/>
            <person name="Monk M."/>
            <person name="Kocsube S."/>
            <person name="Drula E."/>
            <person name="Lipzen A."/>
            <person name="Balint B."/>
            <person name="Henrissat B."/>
            <person name="Andreopoulos B."/>
            <person name="Martin F.M."/>
            <person name="Harder C.B."/>
            <person name="Rigling D."/>
            <person name="Ford K.L."/>
            <person name="Foster G.D."/>
            <person name="Pangilinan J."/>
            <person name="Papanicolaou A."/>
            <person name="Barry K."/>
            <person name="LaButti K."/>
            <person name="Viragh M."/>
            <person name="Koriabine M."/>
            <person name="Yan M."/>
            <person name="Riley R."/>
            <person name="Champramary S."/>
            <person name="Plett K.L."/>
            <person name="Tsai I.J."/>
            <person name="Slot J."/>
            <person name="Sipos G."/>
            <person name="Plett J."/>
            <person name="Nagy L.G."/>
            <person name="Grigoriev I.V."/>
        </authorList>
    </citation>
    <scope>NUCLEOTIDE SEQUENCE</scope>
    <source>
        <strain evidence="2">FPL87.14</strain>
    </source>
</reference>
<comment type="caution">
    <text evidence="2">The sequence shown here is derived from an EMBL/GenBank/DDBJ whole genome shotgun (WGS) entry which is preliminary data.</text>
</comment>
<keyword evidence="3" id="KW-1185">Reference proteome</keyword>